<dbReference type="GO" id="GO:0005524">
    <property type="term" value="F:ATP binding"/>
    <property type="evidence" value="ECO:0007669"/>
    <property type="project" value="UniProtKB-KW"/>
</dbReference>
<dbReference type="Pfam" id="PF07495">
    <property type="entry name" value="Y_Y_Y"/>
    <property type="match status" value="1"/>
</dbReference>
<evidence type="ECO:0000256" key="3">
    <source>
        <dbReference type="ARBA" id="ARBA00022553"/>
    </source>
</evidence>
<dbReference type="FunFam" id="1.10.287.130:FF:000045">
    <property type="entry name" value="Two-component system sensor histidine kinase/response regulator"/>
    <property type="match status" value="1"/>
</dbReference>
<evidence type="ECO:0000256" key="8">
    <source>
        <dbReference type="ARBA" id="ARBA00023012"/>
    </source>
</evidence>
<evidence type="ECO:0000256" key="1">
    <source>
        <dbReference type="ARBA" id="ARBA00000085"/>
    </source>
</evidence>
<dbReference type="SMART" id="SM00342">
    <property type="entry name" value="HTH_ARAC"/>
    <property type="match status" value="1"/>
</dbReference>
<dbReference type="Pfam" id="PF12833">
    <property type="entry name" value="HTH_18"/>
    <property type="match status" value="1"/>
</dbReference>
<keyword evidence="13" id="KW-0812">Transmembrane</keyword>
<keyword evidence="13" id="KW-1133">Transmembrane helix</keyword>
<keyword evidence="3 12" id="KW-0597">Phosphoprotein</keyword>
<keyword evidence="9" id="KW-0805">Transcription regulation</keyword>
<keyword evidence="5" id="KW-0547">Nucleotide-binding</keyword>
<dbReference type="Pfam" id="PF00072">
    <property type="entry name" value="Response_reg"/>
    <property type="match status" value="1"/>
</dbReference>
<name>A0A1R3T599_9BACT</name>
<evidence type="ECO:0000313" key="17">
    <source>
        <dbReference type="EMBL" id="SCD19757.1"/>
    </source>
</evidence>
<keyword evidence="4" id="KW-0808">Transferase</keyword>
<dbReference type="InterPro" id="IPR018062">
    <property type="entry name" value="HTH_AraC-typ_CS"/>
</dbReference>
<evidence type="ECO:0000256" key="13">
    <source>
        <dbReference type="SAM" id="Phobius"/>
    </source>
</evidence>
<dbReference type="InterPro" id="IPR004358">
    <property type="entry name" value="Sig_transdc_His_kin-like_C"/>
</dbReference>
<dbReference type="PROSITE" id="PS50110">
    <property type="entry name" value="RESPONSE_REGULATORY"/>
    <property type="match status" value="1"/>
</dbReference>
<dbReference type="Gene3D" id="1.10.287.130">
    <property type="match status" value="1"/>
</dbReference>
<dbReference type="SUPFAM" id="SSF52172">
    <property type="entry name" value="CheY-like"/>
    <property type="match status" value="1"/>
</dbReference>
<keyword evidence="7" id="KW-0067">ATP-binding</keyword>
<feature type="transmembrane region" description="Helical" evidence="13">
    <location>
        <begin position="867"/>
        <end position="885"/>
    </location>
</feature>
<dbReference type="InterPro" id="IPR003594">
    <property type="entry name" value="HATPase_dom"/>
</dbReference>
<evidence type="ECO:0000256" key="2">
    <source>
        <dbReference type="ARBA" id="ARBA00012438"/>
    </source>
</evidence>
<keyword evidence="13" id="KW-0472">Membrane</keyword>
<evidence type="ECO:0000313" key="18">
    <source>
        <dbReference type="Proteomes" id="UP000187464"/>
    </source>
</evidence>
<feature type="domain" description="HTH araC/xylS-type" evidence="14">
    <location>
        <begin position="1326"/>
        <end position="1425"/>
    </location>
</feature>
<dbReference type="SUPFAM" id="SSF47384">
    <property type="entry name" value="Homodimeric domain of signal transducing histidine kinase"/>
    <property type="match status" value="1"/>
</dbReference>
<dbReference type="InterPro" id="IPR036890">
    <property type="entry name" value="HATPase_C_sf"/>
</dbReference>
<keyword evidence="8" id="KW-0902">Two-component regulatory system</keyword>
<dbReference type="FunFam" id="3.40.50.2300:FF:000138">
    <property type="entry name" value="Two-component system sensor histidine kinase/response regulator"/>
    <property type="match status" value="1"/>
</dbReference>
<evidence type="ECO:0000256" key="6">
    <source>
        <dbReference type="ARBA" id="ARBA00022777"/>
    </source>
</evidence>
<evidence type="ECO:0000256" key="12">
    <source>
        <dbReference type="PROSITE-ProRule" id="PRU00169"/>
    </source>
</evidence>
<dbReference type="PANTHER" id="PTHR43547:SF2">
    <property type="entry name" value="HYBRID SIGNAL TRANSDUCTION HISTIDINE KINASE C"/>
    <property type="match status" value="1"/>
</dbReference>
<dbReference type="GO" id="GO:0003700">
    <property type="term" value="F:DNA-binding transcription factor activity"/>
    <property type="evidence" value="ECO:0007669"/>
    <property type="project" value="InterPro"/>
</dbReference>
<proteinExistence type="predicted"/>
<dbReference type="Proteomes" id="UP000187464">
    <property type="component" value="Chromosome I"/>
</dbReference>
<evidence type="ECO:0000256" key="9">
    <source>
        <dbReference type="ARBA" id="ARBA00023015"/>
    </source>
</evidence>
<protein>
    <recommendedName>
        <fullName evidence="2">histidine kinase</fullName>
        <ecNumber evidence="2">2.7.13.3</ecNumber>
    </recommendedName>
</protein>
<evidence type="ECO:0000256" key="10">
    <source>
        <dbReference type="ARBA" id="ARBA00023125"/>
    </source>
</evidence>
<dbReference type="InterPro" id="IPR011110">
    <property type="entry name" value="Reg_prop"/>
</dbReference>
<accession>A0A1R3T599</accession>
<feature type="domain" description="Histidine kinase" evidence="15">
    <location>
        <begin position="914"/>
        <end position="1129"/>
    </location>
</feature>
<dbReference type="Pfam" id="PF02518">
    <property type="entry name" value="HATPase_c"/>
    <property type="match status" value="1"/>
</dbReference>
<gene>
    <name evidence="17" type="ORF">PSM36_0931</name>
</gene>
<dbReference type="PROSITE" id="PS50109">
    <property type="entry name" value="HIS_KIN"/>
    <property type="match status" value="1"/>
</dbReference>
<comment type="catalytic activity">
    <reaction evidence="1">
        <text>ATP + protein L-histidine = ADP + protein N-phospho-L-histidine.</text>
        <dbReference type="EC" id="2.7.13.3"/>
    </reaction>
</comment>
<dbReference type="Gene3D" id="1.10.10.60">
    <property type="entry name" value="Homeodomain-like"/>
    <property type="match status" value="1"/>
</dbReference>
<reference evidence="17 18" key="1">
    <citation type="submission" date="2016-08" db="EMBL/GenBank/DDBJ databases">
        <authorList>
            <person name="Seilhamer J.J."/>
        </authorList>
    </citation>
    <scope>NUCLEOTIDE SEQUENCE [LARGE SCALE GENOMIC DNA]</scope>
    <source>
        <strain evidence="17">M3/6</strain>
    </source>
</reference>
<dbReference type="SMART" id="SM00387">
    <property type="entry name" value="HATPase_c"/>
    <property type="match status" value="1"/>
</dbReference>
<dbReference type="EMBL" id="LT605205">
    <property type="protein sequence ID" value="SCD19757.1"/>
    <property type="molecule type" value="Genomic_DNA"/>
</dbReference>
<dbReference type="SUPFAM" id="SSF55874">
    <property type="entry name" value="ATPase domain of HSP90 chaperone/DNA topoisomerase II/histidine kinase"/>
    <property type="match status" value="1"/>
</dbReference>
<dbReference type="InterPro" id="IPR011123">
    <property type="entry name" value="Y_Y_Y"/>
</dbReference>
<dbReference type="Pfam" id="PF00512">
    <property type="entry name" value="HisKA"/>
    <property type="match status" value="1"/>
</dbReference>
<dbReference type="InterPro" id="IPR036097">
    <property type="entry name" value="HisK_dim/P_sf"/>
</dbReference>
<dbReference type="PROSITE" id="PS01124">
    <property type="entry name" value="HTH_ARAC_FAMILY_2"/>
    <property type="match status" value="1"/>
</dbReference>
<keyword evidence="11" id="KW-0804">Transcription</keyword>
<dbReference type="InterPro" id="IPR018060">
    <property type="entry name" value="HTH_AraC"/>
</dbReference>
<keyword evidence="6" id="KW-0418">Kinase</keyword>
<dbReference type="SMART" id="SM00448">
    <property type="entry name" value="REC"/>
    <property type="match status" value="1"/>
</dbReference>
<dbReference type="Gene3D" id="3.30.565.10">
    <property type="entry name" value="Histidine kinase-like ATPase, C-terminal domain"/>
    <property type="match status" value="1"/>
</dbReference>
<dbReference type="Gene3D" id="3.40.50.2300">
    <property type="match status" value="1"/>
</dbReference>
<dbReference type="InterPro" id="IPR003661">
    <property type="entry name" value="HisK_dim/P_dom"/>
</dbReference>
<dbReference type="STRING" id="1642647.PSM36_0931"/>
<evidence type="ECO:0000259" key="16">
    <source>
        <dbReference type="PROSITE" id="PS50110"/>
    </source>
</evidence>
<dbReference type="SUPFAM" id="SSF46689">
    <property type="entry name" value="Homeodomain-like"/>
    <property type="match status" value="1"/>
</dbReference>
<feature type="domain" description="Response regulatory" evidence="16">
    <location>
        <begin position="1179"/>
        <end position="1294"/>
    </location>
</feature>
<dbReference type="InterPro" id="IPR009057">
    <property type="entry name" value="Homeodomain-like_sf"/>
</dbReference>
<evidence type="ECO:0000256" key="11">
    <source>
        <dbReference type="ARBA" id="ARBA00023163"/>
    </source>
</evidence>
<organism evidence="17 18">
    <name type="scientific">Proteiniphilum saccharofermentans</name>
    <dbReference type="NCBI Taxonomy" id="1642647"/>
    <lineage>
        <taxon>Bacteria</taxon>
        <taxon>Pseudomonadati</taxon>
        <taxon>Bacteroidota</taxon>
        <taxon>Bacteroidia</taxon>
        <taxon>Bacteroidales</taxon>
        <taxon>Dysgonomonadaceae</taxon>
        <taxon>Proteiniphilum</taxon>
    </lineage>
</organism>
<dbReference type="FunFam" id="3.30.565.10:FF:000037">
    <property type="entry name" value="Hybrid sensor histidine kinase/response regulator"/>
    <property type="match status" value="1"/>
</dbReference>
<dbReference type="RefSeq" id="WP_076932049.1">
    <property type="nucleotide sequence ID" value="NZ_LT605205.1"/>
</dbReference>
<dbReference type="SUPFAM" id="SSF63829">
    <property type="entry name" value="Calcium-dependent phosphotriesterase"/>
    <property type="match status" value="2"/>
</dbReference>
<dbReference type="CDD" id="cd17574">
    <property type="entry name" value="REC_OmpR"/>
    <property type="match status" value="1"/>
</dbReference>
<dbReference type="InterPro" id="IPR005467">
    <property type="entry name" value="His_kinase_dom"/>
</dbReference>
<dbReference type="PRINTS" id="PR00344">
    <property type="entry name" value="BCTRLSENSOR"/>
</dbReference>
<dbReference type="GO" id="GO:0043565">
    <property type="term" value="F:sequence-specific DNA binding"/>
    <property type="evidence" value="ECO:0007669"/>
    <property type="project" value="InterPro"/>
</dbReference>
<dbReference type="GO" id="GO:0000155">
    <property type="term" value="F:phosphorelay sensor kinase activity"/>
    <property type="evidence" value="ECO:0007669"/>
    <property type="project" value="InterPro"/>
</dbReference>
<keyword evidence="10" id="KW-0238">DNA-binding</keyword>
<dbReference type="KEGG" id="psac:PSM36_0931"/>
<feature type="modified residue" description="4-aspartylphosphate" evidence="12">
    <location>
        <position position="1227"/>
    </location>
</feature>
<dbReference type="FunFam" id="2.60.40.10:FF:000791">
    <property type="entry name" value="Two-component system sensor histidine kinase/response regulator"/>
    <property type="match status" value="1"/>
</dbReference>
<dbReference type="InterPro" id="IPR011006">
    <property type="entry name" value="CheY-like_superfamily"/>
</dbReference>
<dbReference type="SMART" id="SM00388">
    <property type="entry name" value="HisKA"/>
    <property type="match status" value="1"/>
</dbReference>
<evidence type="ECO:0000256" key="7">
    <source>
        <dbReference type="ARBA" id="ARBA00022840"/>
    </source>
</evidence>
<dbReference type="InterPro" id="IPR011047">
    <property type="entry name" value="Quinoprotein_ADH-like_sf"/>
</dbReference>
<keyword evidence="18" id="KW-1185">Reference proteome</keyword>
<dbReference type="Pfam" id="PF07494">
    <property type="entry name" value="Reg_prop"/>
    <property type="match status" value="6"/>
</dbReference>
<evidence type="ECO:0000259" key="15">
    <source>
        <dbReference type="PROSITE" id="PS50109"/>
    </source>
</evidence>
<dbReference type="Gene3D" id="2.130.10.10">
    <property type="entry name" value="YVTN repeat-like/Quinoprotein amine dehydrogenase"/>
    <property type="match status" value="3"/>
</dbReference>
<dbReference type="PROSITE" id="PS00041">
    <property type="entry name" value="HTH_ARAC_FAMILY_1"/>
    <property type="match status" value="1"/>
</dbReference>
<dbReference type="PANTHER" id="PTHR43547">
    <property type="entry name" value="TWO-COMPONENT HISTIDINE KINASE"/>
    <property type="match status" value="1"/>
</dbReference>
<dbReference type="SUPFAM" id="SSF50998">
    <property type="entry name" value="Quinoprotein alcohol dehydrogenase-like"/>
    <property type="match status" value="1"/>
</dbReference>
<evidence type="ECO:0000256" key="5">
    <source>
        <dbReference type="ARBA" id="ARBA00022741"/>
    </source>
</evidence>
<evidence type="ECO:0000259" key="14">
    <source>
        <dbReference type="PROSITE" id="PS01124"/>
    </source>
</evidence>
<sequence length="1427" mass="164828">MKELIILSCILMHGLALFSNVRGDIRFHQINTNKGLSQNTVRAIIEDKKGFIWAATLGGLNKYDGYKFVTFLPELGNPYSLIDHQIKDVHLDRDGYIWIKTYDNEFCCYDPYKDLFYSKNRIRLHNNQSLYYTDYYEAENGDIWLWGNINGCVQIIKRGQSFVTNQFFTEPKIDCTFLFEDSKSTVWIGGDGCVLGIKDGREFTSYKKNNTFINAVEQKNKIYFITDERFIIEYDISKETFNEIDTQFYDLFTDIAVISDSELLIITENNKLLNYNVRNKQLEISVWMNDKDMQRGNINLITDKNGGLWLYNHSGYMWYYNISNQKLKKLPLIPNDILKSIDLERYNVFIDSKNYIWITTYGNGIFLYEPDSENLQHFKYSSNKNSPASDYLLSITEDRNGNIWIGSEYAGIIKVVESDYHVQTIKPEEESSVGKNNNVRSIYEDNFNNIWFGTKNGNLYLYDNDLRTGKSVYEDINPYAITQDASDRLWVGTKGKGLYIIDPQTKEQLHHFSVNQTVDAVFCIMKDHKDRMWLGSFGRGLILAEETLDDIHFKYFFHNEGNRSYIRCILQDSNGIFWVGSRDGILRFDPDKLINDPQAYTANKMNLFDGQNGLNCNDIKTIFEDSEGTIWIGTAGGGLNKYIPPTQTEEESFKAYTVEDGLSGNFITGILEDENNNLWISTESGITKFDKDNQSSMVYQFAEKSHGNQYNENANIYSTNKYMLWGSLNGLLYFNPELFVPGTNVCDVTLTGFYVNNQSLSGNTRNPSVKTAISYATDIKLNHKENSIRIEFAALDLKDSPNNKYTYMLTGYDKTWSIVSSTNSADYKNLPPGKYLFLVRGTNSSGIWNEEVTSLNIEITPPIWASWYAYMVYLVLALTMVYIVIRLIRKFNKLNNNIEIEKELTNHKLRFFTNISHEFRTPLTLIRGTVENLNSLNDTPEPIRQQLNVLDRNSTILTRLIDQLLEFRKLQNNILTLDLEETDIVEFSKEIFNNFQIAAAQKNIHYTFYCEENQFKMFIDSRKVDKIIYNLLSNAFKYTPRGGEIELALKFNPTQETCLISVKDNGIGIPKEKQHILFSSFMQINFSSEGTGIGLSLVKEFVEVHKGRIWYESNQDQGSLFNVELSTNAQIYEGENFITPLHHDILPSECDNNKLSLSSPIMENIRLPEIDDTTLSNYKLLIIDDNDDIRNFLVDEFSKYFMVDTAEEGKSGLEKAIQTNPDMIICDVMMPGMDGFEVTRKLREEFETCHIPIIMLTAHSSLDHQVEGIQSGADAYITKPFSIKYLVTRVFKLIEQREQLKKRFSKDHVFDGNLITSTDQDKKFLQLIDSILEEHLSDTLFSVDKFAELAKQRRTVFYKKVKGITGMSPNELIKIKRLNRAAKYLLEEDLTVAEVSYKVGFEDPFYFSKCFKTHFNCSPSKYGQMIS</sequence>
<dbReference type="InterPro" id="IPR015943">
    <property type="entry name" value="WD40/YVTN_repeat-like_dom_sf"/>
</dbReference>
<dbReference type="InterPro" id="IPR013783">
    <property type="entry name" value="Ig-like_fold"/>
</dbReference>
<dbReference type="InterPro" id="IPR001789">
    <property type="entry name" value="Sig_transdc_resp-reg_receiver"/>
</dbReference>
<dbReference type="EC" id="2.7.13.3" evidence="2"/>
<dbReference type="Gene3D" id="2.60.40.10">
    <property type="entry name" value="Immunoglobulins"/>
    <property type="match status" value="1"/>
</dbReference>
<dbReference type="CDD" id="cd00082">
    <property type="entry name" value="HisKA"/>
    <property type="match status" value="1"/>
</dbReference>
<evidence type="ECO:0000256" key="4">
    <source>
        <dbReference type="ARBA" id="ARBA00022679"/>
    </source>
</evidence>